<accession>A0A316GB98</accession>
<dbReference type="RefSeq" id="WP_126918577.1">
    <property type="nucleotide sequence ID" value="NZ_CP034588.1"/>
</dbReference>
<dbReference type="EMBL" id="QGGV01000002">
    <property type="protein sequence ID" value="PWK57485.1"/>
    <property type="molecule type" value="Genomic_DNA"/>
</dbReference>
<dbReference type="Pfam" id="PF13469">
    <property type="entry name" value="Sulfotransfer_3"/>
    <property type="match status" value="1"/>
</dbReference>
<organism evidence="2 3">
    <name type="scientific">Silicimonas algicola</name>
    <dbReference type="NCBI Taxonomy" id="1826607"/>
    <lineage>
        <taxon>Bacteria</taxon>
        <taxon>Pseudomonadati</taxon>
        <taxon>Pseudomonadota</taxon>
        <taxon>Alphaproteobacteria</taxon>
        <taxon>Rhodobacterales</taxon>
        <taxon>Paracoccaceae</taxon>
    </lineage>
</organism>
<dbReference type="KEGG" id="salo:EF888_13520"/>
<evidence type="ECO:0000313" key="2">
    <source>
        <dbReference type="EMBL" id="PWK57485.1"/>
    </source>
</evidence>
<dbReference type="AlphaFoldDB" id="A0A316GB98"/>
<dbReference type="OrthoDB" id="981508at2"/>
<dbReference type="PANTHER" id="PTHR10605">
    <property type="entry name" value="HEPARAN SULFATE SULFOTRANSFERASE"/>
    <property type="match status" value="1"/>
</dbReference>
<proteinExistence type="predicted"/>
<gene>
    <name evidence="2" type="ORF">C8D95_102128</name>
</gene>
<name>A0A316GB98_9RHOB</name>
<dbReference type="InterPro" id="IPR037359">
    <property type="entry name" value="NST/OST"/>
</dbReference>
<protein>
    <submittedName>
        <fullName evidence="2">Sulfotransferase family protein</fullName>
    </submittedName>
</protein>
<keyword evidence="1 2" id="KW-0808">Transferase</keyword>
<reference evidence="2 3" key="1">
    <citation type="submission" date="2018-05" db="EMBL/GenBank/DDBJ databases">
        <title>Genomic Encyclopedia of Type Strains, Phase IV (KMG-IV): sequencing the most valuable type-strain genomes for metagenomic binning, comparative biology and taxonomic classification.</title>
        <authorList>
            <person name="Goeker M."/>
        </authorList>
    </citation>
    <scope>NUCLEOTIDE SEQUENCE [LARGE SCALE GENOMIC DNA]</scope>
    <source>
        <strain evidence="2 3">DSM 103371</strain>
    </source>
</reference>
<dbReference type="SUPFAM" id="SSF52540">
    <property type="entry name" value="P-loop containing nucleoside triphosphate hydrolases"/>
    <property type="match status" value="1"/>
</dbReference>
<evidence type="ECO:0000256" key="1">
    <source>
        <dbReference type="ARBA" id="ARBA00022679"/>
    </source>
</evidence>
<dbReference type="PANTHER" id="PTHR10605:SF56">
    <property type="entry name" value="BIFUNCTIONAL HEPARAN SULFATE N-DEACETYLASE_N-SULFOTRANSFERASE"/>
    <property type="match status" value="1"/>
</dbReference>
<comment type="caution">
    <text evidence="2">The sequence shown here is derived from an EMBL/GenBank/DDBJ whole genome shotgun (WGS) entry which is preliminary data.</text>
</comment>
<evidence type="ECO:0000313" key="3">
    <source>
        <dbReference type="Proteomes" id="UP000245390"/>
    </source>
</evidence>
<dbReference type="GO" id="GO:0008146">
    <property type="term" value="F:sulfotransferase activity"/>
    <property type="evidence" value="ECO:0007669"/>
    <property type="project" value="InterPro"/>
</dbReference>
<dbReference type="Gene3D" id="3.40.50.300">
    <property type="entry name" value="P-loop containing nucleotide triphosphate hydrolases"/>
    <property type="match status" value="1"/>
</dbReference>
<keyword evidence="3" id="KW-1185">Reference proteome</keyword>
<dbReference type="Proteomes" id="UP000245390">
    <property type="component" value="Unassembled WGS sequence"/>
</dbReference>
<sequence>MNVVFLCIGAAKAGTDWLHRQLSAHPDCHMRSIKELHWFDAVEGGRLSRELKKHRAEHEALLTRLASAGQAPDADQARRLADRAAWMDVLERGGADPTGYLEYLGHGARDGQVVGDMTPAYALLPERRLREMATVARDVRVLFLMRDPVDRLWSHVRMIAARRDPDGTVTRQRCARILDRTIAGEEDQIARRSDYAGTLKRLAAAVPGGRWLSEVFEEMVAGEGLLRICAFLGIAPMAADPVPVHRGQPLEITRQQRRAAARWLAPQYETAERVLGRMPGAWRPEG</sequence>
<dbReference type="InterPro" id="IPR027417">
    <property type="entry name" value="P-loop_NTPase"/>
</dbReference>